<feature type="region of interest" description="Disordered" evidence="3">
    <location>
        <begin position="81"/>
        <end position="100"/>
    </location>
</feature>
<keyword evidence="2" id="KW-0325">Glycoprotein</keyword>
<dbReference type="GO" id="GO:0005615">
    <property type="term" value="C:extracellular space"/>
    <property type="evidence" value="ECO:0007669"/>
    <property type="project" value="TreeGrafter"/>
</dbReference>
<evidence type="ECO:0000256" key="2">
    <source>
        <dbReference type="ARBA" id="ARBA00023180"/>
    </source>
</evidence>
<dbReference type="PANTHER" id="PTHR10340">
    <property type="entry name" value="SPHINGOMYELIN PHOSPHODIESTERASE"/>
    <property type="match status" value="1"/>
</dbReference>
<proteinExistence type="predicted"/>
<feature type="chain" id="PRO_5034164953" evidence="4">
    <location>
        <begin position="22"/>
        <end position="100"/>
    </location>
</feature>
<feature type="compositionally biased region" description="Polar residues" evidence="3">
    <location>
        <begin position="90"/>
        <end position="100"/>
    </location>
</feature>
<accession>A0A8C9FLG6</accession>
<evidence type="ECO:0000256" key="3">
    <source>
        <dbReference type="SAM" id="MobiDB-lite"/>
    </source>
</evidence>
<keyword evidence="1" id="KW-0378">Hydrolase</keyword>
<name>A0A8C9FLG6_PAVCR</name>
<organism evidence="5 6">
    <name type="scientific">Pavo cristatus</name>
    <name type="common">Indian peafowl</name>
    <name type="synonym">Blue peafowl</name>
    <dbReference type="NCBI Taxonomy" id="9049"/>
    <lineage>
        <taxon>Eukaryota</taxon>
        <taxon>Metazoa</taxon>
        <taxon>Chordata</taxon>
        <taxon>Craniata</taxon>
        <taxon>Vertebrata</taxon>
        <taxon>Euteleostomi</taxon>
        <taxon>Archelosauria</taxon>
        <taxon>Archosauria</taxon>
        <taxon>Dinosauria</taxon>
        <taxon>Saurischia</taxon>
        <taxon>Theropoda</taxon>
        <taxon>Coelurosauria</taxon>
        <taxon>Aves</taxon>
        <taxon>Neognathae</taxon>
        <taxon>Galloanserae</taxon>
        <taxon>Galliformes</taxon>
        <taxon>Phasianidae</taxon>
        <taxon>Phasianinae</taxon>
        <taxon>Pavo</taxon>
    </lineage>
</organism>
<dbReference type="GO" id="GO:0008081">
    <property type="term" value="F:phosphoric diester hydrolase activity"/>
    <property type="evidence" value="ECO:0007669"/>
    <property type="project" value="TreeGrafter"/>
</dbReference>
<protein>
    <submittedName>
        <fullName evidence="5">Uncharacterized protein</fullName>
    </submittedName>
</protein>
<feature type="signal peptide" evidence="4">
    <location>
        <begin position="1"/>
        <end position="21"/>
    </location>
</feature>
<dbReference type="AlphaFoldDB" id="A0A8C9FLG6"/>
<reference evidence="5" key="2">
    <citation type="submission" date="2025-09" db="UniProtKB">
        <authorList>
            <consortium name="Ensembl"/>
        </authorList>
    </citation>
    <scope>IDENTIFICATION</scope>
</reference>
<evidence type="ECO:0000313" key="5">
    <source>
        <dbReference type="Ensembl" id="ENSPSTP00000016416.1"/>
    </source>
</evidence>
<dbReference type="Proteomes" id="UP000694428">
    <property type="component" value="Unplaced"/>
</dbReference>
<keyword evidence="4" id="KW-0732">Signal</keyword>
<evidence type="ECO:0000256" key="1">
    <source>
        <dbReference type="ARBA" id="ARBA00022801"/>
    </source>
</evidence>
<evidence type="ECO:0000313" key="6">
    <source>
        <dbReference type="Proteomes" id="UP000694428"/>
    </source>
</evidence>
<reference evidence="5" key="1">
    <citation type="submission" date="2025-08" db="UniProtKB">
        <authorList>
            <consortium name="Ensembl"/>
        </authorList>
    </citation>
    <scope>IDENTIFICATION</scope>
</reference>
<sequence>MQEAAMWAAALLLLLCPPALAGRFWHITDLHWDPGYEAAVAAGQRCPSGGSEATPGAGPWGSYLCDAPWSLLSSAVLAMRPPPPRHRGCVSSSAASRSRG</sequence>
<evidence type="ECO:0000256" key="4">
    <source>
        <dbReference type="SAM" id="SignalP"/>
    </source>
</evidence>
<keyword evidence="6" id="KW-1185">Reference proteome</keyword>
<dbReference type="PANTHER" id="PTHR10340:SF25">
    <property type="entry name" value="ACID SPHINGOMYELINASE-LIKE PHOSPHODIESTERASE 3B"/>
    <property type="match status" value="1"/>
</dbReference>
<dbReference type="Ensembl" id="ENSPSTT00000017205.1">
    <property type="protein sequence ID" value="ENSPSTP00000016416.1"/>
    <property type="gene ID" value="ENSPSTG00000011674.1"/>
</dbReference>